<evidence type="ECO:0000313" key="2">
    <source>
        <dbReference type="EMBL" id="PWF99530.1"/>
    </source>
</evidence>
<proteinExistence type="predicted"/>
<protein>
    <recommendedName>
        <fullName evidence="4">DUF1146 domain-containing protein</fullName>
    </recommendedName>
</protein>
<sequence length="76" mass="8741">MRTIGLEAILTLCSHLGFILIAFWAIQGLHLERYMKFYPRQAKILIVFLSVALGFTVSSFFLSFIDNVRNLGYLLK</sequence>
<name>A0A2V1MWS3_9LACO</name>
<feature type="transmembrane region" description="Helical" evidence="1">
    <location>
        <begin position="46"/>
        <end position="65"/>
    </location>
</feature>
<dbReference type="Pfam" id="PF06612">
    <property type="entry name" value="DUF1146"/>
    <property type="match status" value="1"/>
</dbReference>
<keyword evidence="3" id="KW-1185">Reference proteome</keyword>
<dbReference type="NCBIfam" id="TIGR02327">
    <property type="entry name" value="int_mem_ywzB"/>
    <property type="match status" value="1"/>
</dbReference>
<evidence type="ECO:0000256" key="1">
    <source>
        <dbReference type="SAM" id="Phobius"/>
    </source>
</evidence>
<evidence type="ECO:0000313" key="3">
    <source>
        <dbReference type="Proteomes" id="UP000245080"/>
    </source>
</evidence>
<dbReference type="Proteomes" id="UP000245080">
    <property type="component" value="Unassembled WGS sequence"/>
</dbReference>
<keyword evidence="1" id="KW-0812">Transmembrane</keyword>
<keyword evidence="1" id="KW-1133">Transmembrane helix</keyword>
<dbReference type="OrthoDB" id="1651016at2"/>
<dbReference type="EMBL" id="QCXQ01000006">
    <property type="protein sequence ID" value="PWF99530.1"/>
    <property type="molecule type" value="Genomic_DNA"/>
</dbReference>
<comment type="caution">
    <text evidence="2">The sequence shown here is derived from an EMBL/GenBank/DDBJ whole genome shotgun (WGS) entry which is preliminary data.</text>
</comment>
<dbReference type="InterPro" id="IPR009526">
    <property type="entry name" value="DUF1146"/>
</dbReference>
<keyword evidence="1" id="KW-0472">Membrane</keyword>
<feature type="transmembrane region" description="Helical" evidence="1">
    <location>
        <begin position="6"/>
        <end position="26"/>
    </location>
</feature>
<organism evidence="2 3">
    <name type="scientific">Levilactobacillus bambusae</name>
    <dbReference type="NCBI Taxonomy" id="2024736"/>
    <lineage>
        <taxon>Bacteria</taxon>
        <taxon>Bacillati</taxon>
        <taxon>Bacillota</taxon>
        <taxon>Bacilli</taxon>
        <taxon>Lactobacillales</taxon>
        <taxon>Lactobacillaceae</taxon>
        <taxon>Levilactobacillus</taxon>
    </lineage>
</organism>
<accession>A0A2V1MWS3</accession>
<gene>
    <name evidence="2" type="ORF">DCM90_08795</name>
</gene>
<dbReference type="AlphaFoldDB" id="A0A2V1MWS3"/>
<dbReference type="RefSeq" id="WP_109250988.1">
    <property type="nucleotide sequence ID" value="NZ_QCXQ01000006.1"/>
</dbReference>
<reference evidence="2 3" key="1">
    <citation type="journal article" date="2018" name="Int. J. Syst. Evol. Microbiol.">
        <title>Lactobacillus bambusae sp. nov., isolated from a traditional fermented Ma-bamboo shoots of Taiwan.</title>
        <authorList>
            <person name="Wang L.-T."/>
        </authorList>
    </citation>
    <scope>NUCLEOTIDE SEQUENCE [LARGE SCALE GENOMIC DNA]</scope>
    <source>
        <strain evidence="2 3">BS-W1</strain>
    </source>
</reference>
<evidence type="ECO:0008006" key="4">
    <source>
        <dbReference type="Google" id="ProtNLM"/>
    </source>
</evidence>